<dbReference type="Pfam" id="PF26109">
    <property type="entry name" value="WHD_BrxR"/>
    <property type="match status" value="1"/>
</dbReference>
<evidence type="ECO:0000313" key="4">
    <source>
        <dbReference type="EMBL" id="SDR88519.1"/>
    </source>
</evidence>
<proteinExistence type="predicted"/>
<dbReference type="PANTHER" id="PTHR34580">
    <property type="match status" value="1"/>
</dbReference>
<dbReference type="AlphaFoldDB" id="A0A1H1MRJ9"/>
<dbReference type="OrthoDB" id="6400324at2"/>
<feature type="domain" description="DNA-binding transcriptional repressor CapW C-terminal dimerisation" evidence="2">
    <location>
        <begin position="212"/>
        <end position="282"/>
    </location>
</feature>
<dbReference type="PROSITE" id="PS52050">
    <property type="entry name" value="WYL"/>
    <property type="match status" value="1"/>
</dbReference>
<evidence type="ECO:0000313" key="5">
    <source>
        <dbReference type="Proteomes" id="UP000243426"/>
    </source>
</evidence>
<dbReference type="PANTHER" id="PTHR34580:SF3">
    <property type="entry name" value="PROTEIN PAFB"/>
    <property type="match status" value="1"/>
</dbReference>
<feature type="domain" description="WYL" evidence="1">
    <location>
        <begin position="122"/>
        <end position="188"/>
    </location>
</feature>
<reference evidence="5" key="1">
    <citation type="submission" date="2016-10" db="EMBL/GenBank/DDBJ databases">
        <authorList>
            <person name="Varghese N."/>
            <person name="Submissions S."/>
        </authorList>
    </citation>
    <scope>NUCLEOTIDE SEQUENCE [LARGE SCALE GENOMIC DNA]</scope>
    <source>
        <strain evidence="5">2SM5</strain>
    </source>
</reference>
<evidence type="ECO:0000259" key="1">
    <source>
        <dbReference type="Pfam" id="PF13280"/>
    </source>
</evidence>
<dbReference type="EMBL" id="LT629748">
    <property type="protein sequence ID" value="SDR88519.1"/>
    <property type="molecule type" value="Genomic_DNA"/>
</dbReference>
<evidence type="ECO:0000259" key="3">
    <source>
        <dbReference type="Pfam" id="PF26109"/>
    </source>
</evidence>
<dbReference type="PIRSF" id="PIRSF015558">
    <property type="entry name" value="Txn_reg_DeoR_prd"/>
    <property type="match status" value="1"/>
</dbReference>
<dbReference type="InterPro" id="IPR016634">
    <property type="entry name" value="CapW-like"/>
</dbReference>
<dbReference type="InterPro" id="IPR026881">
    <property type="entry name" value="WYL_dom"/>
</dbReference>
<dbReference type="InterPro" id="IPR051534">
    <property type="entry name" value="CBASS_pafABC_assoc_protein"/>
</dbReference>
<dbReference type="InterPro" id="IPR059019">
    <property type="entry name" value="WHD_CapW"/>
</dbReference>
<dbReference type="GO" id="GO:0003677">
    <property type="term" value="F:DNA binding"/>
    <property type="evidence" value="ECO:0007669"/>
    <property type="project" value="UniProtKB-KW"/>
</dbReference>
<feature type="domain" description="DNA-binding transcriptional repressor CapW winged helix-turn-helix" evidence="3">
    <location>
        <begin position="10"/>
        <end position="90"/>
    </location>
</feature>
<accession>A0A1H1MRJ9</accession>
<organism evidence="4 5">
    <name type="scientific">Halopseudomonas litoralis</name>
    <dbReference type="NCBI Taxonomy" id="797277"/>
    <lineage>
        <taxon>Bacteria</taxon>
        <taxon>Pseudomonadati</taxon>
        <taxon>Pseudomonadota</taxon>
        <taxon>Gammaproteobacteria</taxon>
        <taxon>Pseudomonadales</taxon>
        <taxon>Pseudomonadaceae</taxon>
        <taxon>Halopseudomonas</taxon>
    </lineage>
</organism>
<dbReference type="Pfam" id="PF26107">
    <property type="entry name" value="BrxR_CTD"/>
    <property type="match status" value="1"/>
</dbReference>
<sequence length="289" mass="33410">MPKTISWERRYQFHLLEVIAHWEGRVTAEHLNRAFGISSRTTSARIFREYRDRAPDNLVYNPQRRGYVPDTSFQPLFSKGILDEYLALLGQHNTLNPSFAGLKDVPTPTELVSTIHRTVSPEVVRLLVQATQDRSRVELLYRSLSNPTGEERIIAPHTLVYAGHRWHARAWCERNRDFRDFVLTRIASGVELIGNALEQAAPELDQDWQQQLTLCLVPNPGLSKEQQELIALDYGMDDRRELRIPVRRALAHYLLQSLNIIWESKDALPHEQPLTIRNRDDIAPYLFGS</sequence>
<dbReference type="RefSeq" id="WP_157718531.1">
    <property type="nucleotide sequence ID" value="NZ_LT629748.1"/>
</dbReference>
<name>A0A1H1MRJ9_9GAMM</name>
<dbReference type="InterPro" id="IPR059020">
    <property type="entry name" value="CapW_CTD"/>
</dbReference>
<evidence type="ECO:0000259" key="2">
    <source>
        <dbReference type="Pfam" id="PF26107"/>
    </source>
</evidence>
<dbReference type="Proteomes" id="UP000243426">
    <property type="component" value="Chromosome I"/>
</dbReference>
<gene>
    <name evidence="4" type="ORF">SAMN05216198_0679</name>
</gene>
<keyword evidence="4" id="KW-0238">DNA-binding</keyword>
<keyword evidence="5" id="KW-1185">Reference proteome</keyword>
<protein>
    <submittedName>
        <fullName evidence="4">Predicted DNA-binding transcriptional regulator YafY, contains an HTH and WYL domains</fullName>
    </submittedName>
</protein>
<dbReference type="STRING" id="797277.SAMN05216198_0679"/>
<dbReference type="Pfam" id="PF13280">
    <property type="entry name" value="WYL"/>
    <property type="match status" value="1"/>
</dbReference>